<dbReference type="RefSeq" id="WP_132678120.1">
    <property type="nucleotide sequence ID" value="NZ_SMKS01000056.1"/>
</dbReference>
<organism evidence="2 3">
    <name type="scientific">Saccharopolyspora terrae</name>
    <dbReference type="NCBI Taxonomy" id="2530384"/>
    <lineage>
        <taxon>Bacteria</taxon>
        <taxon>Bacillati</taxon>
        <taxon>Actinomycetota</taxon>
        <taxon>Actinomycetes</taxon>
        <taxon>Pseudonocardiales</taxon>
        <taxon>Pseudonocardiaceae</taxon>
        <taxon>Saccharopolyspora</taxon>
    </lineage>
</organism>
<feature type="transmembrane region" description="Helical" evidence="1">
    <location>
        <begin position="45"/>
        <end position="65"/>
    </location>
</feature>
<reference evidence="2 3" key="1">
    <citation type="submission" date="2019-03" db="EMBL/GenBank/DDBJ databases">
        <title>Draft genome sequences of novel Actinobacteria.</title>
        <authorList>
            <person name="Sahin N."/>
            <person name="Ay H."/>
            <person name="Saygin H."/>
        </authorList>
    </citation>
    <scope>NUCLEOTIDE SEQUENCE [LARGE SCALE GENOMIC DNA]</scope>
    <source>
        <strain evidence="2 3">16K309</strain>
    </source>
</reference>
<evidence type="ECO:0000256" key="1">
    <source>
        <dbReference type="SAM" id="Phobius"/>
    </source>
</evidence>
<gene>
    <name evidence="2" type="ORF">E1181_24180</name>
</gene>
<feature type="transmembrane region" description="Helical" evidence="1">
    <location>
        <begin position="15"/>
        <end position="33"/>
    </location>
</feature>
<name>A0A4R4VP25_9PSEU</name>
<dbReference type="EMBL" id="SMKS01000056">
    <property type="protein sequence ID" value="TDD01830.1"/>
    <property type="molecule type" value="Genomic_DNA"/>
</dbReference>
<keyword evidence="1" id="KW-0812">Transmembrane</keyword>
<keyword evidence="1" id="KW-1133">Transmembrane helix</keyword>
<accession>A0A4R4VP25</accession>
<protein>
    <submittedName>
        <fullName evidence="2">Uncharacterized protein</fullName>
    </submittedName>
</protein>
<comment type="caution">
    <text evidence="2">The sequence shown here is derived from an EMBL/GenBank/DDBJ whole genome shotgun (WGS) entry which is preliminary data.</text>
</comment>
<keyword evidence="1" id="KW-0472">Membrane</keyword>
<dbReference type="AlphaFoldDB" id="A0A4R4VP25"/>
<keyword evidence="3" id="KW-1185">Reference proteome</keyword>
<sequence length="66" mass="6857">MAKQTIPGVQTGGGIVPKLIGAAITFAVLVLIVKHPAESAVWVKGAFELFLALVSGFAQFFQGLMA</sequence>
<evidence type="ECO:0000313" key="2">
    <source>
        <dbReference type="EMBL" id="TDD01830.1"/>
    </source>
</evidence>
<dbReference type="Proteomes" id="UP000295674">
    <property type="component" value="Unassembled WGS sequence"/>
</dbReference>
<evidence type="ECO:0000313" key="3">
    <source>
        <dbReference type="Proteomes" id="UP000295674"/>
    </source>
</evidence>
<dbReference type="OrthoDB" id="3698055at2"/>
<proteinExistence type="predicted"/>